<dbReference type="RefSeq" id="WP_072965635.1">
    <property type="nucleotide sequence ID" value="NZ_FRAJ01000003.1"/>
</dbReference>
<dbReference type="InterPro" id="IPR013410">
    <property type="entry name" value="CRISPR-assoc_RAMP_Cmr4"/>
</dbReference>
<dbReference type="PANTHER" id="PTHR36700:SF1">
    <property type="entry name" value="CRISPR SYSTEM CMR SUBUNIT CMR4"/>
    <property type="match status" value="1"/>
</dbReference>
<accession>A0A1M6LSV8</accession>
<keyword evidence="1" id="KW-0051">Antiviral defense</keyword>
<dbReference type="Proteomes" id="UP000184082">
    <property type="component" value="Unassembled WGS sequence"/>
</dbReference>
<evidence type="ECO:0000259" key="2">
    <source>
        <dbReference type="Pfam" id="PF03787"/>
    </source>
</evidence>
<feature type="domain" description="CRISPR type III-associated protein" evidence="2">
    <location>
        <begin position="10"/>
        <end position="288"/>
    </location>
</feature>
<reference evidence="3 4" key="1">
    <citation type="submission" date="2016-11" db="EMBL/GenBank/DDBJ databases">
        <authorList>
            <person name="Jaros S."/>
            <person name="Januszkiewicz K."/>
            <person name="Wedrychowicz H."/>
        </authorList>
    </citation>
    <scope>NUCLEOTIDE SEQUENCE [LARGE SCALE GENOMIC DNA]</scope>
    <source>
        <strain evidence="3 4">DSM 14501</strain>
    </source>
</reference>
<organism evidence="3 4">
    <name type="scientific">Caminicella sporogenes DSM 14501</name>
    <dbReference type="NCBI Taxonomy" id="1121266"/>
    <lineage>
        <taxon>Bacteria</taxon>
        <taxon>Bacillati</taxon>
        <taxon>Bacillota</taxon>
        <taxon>Clostridia</taxon>
        <taxon>Peptostreptococcales</taxon>
        <taxon>Caminicellaceae</taxon>
        <taxon>Caminicella</taxon>
    </lineage>
</organism>
<dbReference type="EMBL" id="FRAJ01000003">
    <property type="protein sequence ID" value="SHJ74245.1"/>
    <property type="molecule type" value="Genomic_DNA"/>
</dbReference>
<sequence length="303" mass="34483">MYSSATPILFKAVTPVHAGTGRELGIIDMPIQKESHTGIPKIEGASIKGCMREAYRLKNKDKSEENILFGYEDGNDGAGLIGFSDAKLLFYPIKSVQNLFTYITCTYLINRFLEDKNFMNKCDIKSILEDIKEGQAIIYTKNKDIKKGKKIVLDVYDFEIDCVCKLEENCDENDEKCCVEDIRELYKKLELKRDIAVLNDTDFMEIISLNREVITRNRIDHETGIVKNGGLFIEEYLPAESVLYSLLLVNGILEEQKKNKELVKRYKQSIPKLLQIGGNKTIGKGIVKALIYEGDKDGNNEKR</sequence>
<evidence type="ECO:0000313" key="4">
    <source>
        <dbReference type="Proteomes" id="UP000184082"/>
    </source>
</evidence>
<gene>
    <name evidence="3" type="ORF">SAMN02745883_00332</name>
</gene>
<dbReference type="PANTHER" id="PTHR36700">
    <property type="entry name" value="CRISPR SYSTEM CMR SUBUNIT CMR4"/>
    <property type="match status" value="1"/>
</dbReference>
<keyword evidence="4" id="KW-1185">Reference proteome</keyword>
<dbReference type="Pfam" id="PF03787">
    <property type="entry name" value="RAMPs"/>
    <property type="match status" value="1"/>
</dbReference>
<dbReference type="STRING" id="1121266.SAMN02745883_00332"/>
<dbReference type="NCBIfam" id="TIGR02580">
    <property type="entry name" value="cas_RAMP_Cmr4"/>
    <property type="match status" value="1"/>
</dbReference>
<dbReference type="GO" id="GO:0051607">
    <property type="term" value="P:defense response to virus"/>
    <property type="evidence" value="ECO:0007669"/>
    <property type="project" value="UniProtKB-KW"/>
</dbReference>
<evidence type="ECO:0000313" key="3">
    <source>
        <dbReference type="EMBL" id="SHJ74245.1"/>
    </source>
</evidence>
<evidence type="ECO:0000256" key="1">
    <source>
        <dbReference type="ARBA" id="ARBA00023118"/>
    </source>
</evidence>
<protein>
    <submittedName>
        <fullName evidence="3">CRISPR-associated protein Cmr4</fullName>
    </submittedName>
</protein>
<dbReference type="AlphaFoldDB" id="A0A1M6LSV8"/>
<proteinExistence type="predicted"/>
<dbReference type="InterPro" id="IPR005537">
    <property type="entry name" value="RAMP_III_fam"/>
</dbReference>
<name>A0A1M6LSV8_9FIRM</name>